<dbReference type="AlphaFoldDB" id="A0A212R4H8"/>
<dbReference type="InterPro" id="IPR005119">
    <property type="entry name" value="LysR_subst-bd"/>
</dbReference>
<sequence>MPLDWNDLQFCLAVARDGTVSAAAKKLGVDHATIIRRIDRLERDLGAKLFARRKTGYELTDAGRRAASMAELIESQIRGGHAEISGDAARLAGTVRVGAPDGFGSFFLAPRLAPLADRHPELQLELVATARLFSLSKREADIAISLALPREGRIFGRKLVDYHLYLYASRDYLARHGAIATRDDLKTARLIGYIPELLFTPELDYLPKILPGLPAQFRSANLIAQLNAVLAGLGVAVLPRFMAKAQETLVPILPDDIAVTRSFYLLMHADGRDFPQVRAVADHIYAAVEAEKALFLDPP</sequence>
<accession>A0A212R4H8</accession>
<evidence type="ECO:0000256" key="2">
    <source>
        <dbReference type="ARBA" id="ARBA00023015"/>
    </source>
</evidence>
<dbReference type="PANTHER" id="PTHR30579">
    <property type="entry name" value="TRANSCRIPTIONAL REGULATOR"/>
    <property type="match status" value="1"/>
</dbReference>
<dbReference type="InterPro" id="IPR036388">
    <property type="entry name" value="WH-like_DNA-bd_sf"/>
</dbReference>
<dbReference type="GO" id="GO:0003677">
    <property type="term" value="F:DNA binding"/>
    <property type="evidence" value="ECO:0007669"/>
    <property type="project" value="UniProtKB-KW"/>
</dbReference>
<dbReference type="SUPFAM" id="SSF46785">
    <property type="entry name" value="Winged helix' DNA-binding domain"/>
    <property type="match status" value="1"/>
</dbReference>
<dbReference type="Gene3D" id="1.10.10.10">
    <property type="entry name" value="Winged helix-like DNA-binding domain superfamily/Winged helix DNA-binding domain"/>
    <property type="match status" value="1"/>
</dbReference>
<dbReference type="PROSITE" id="PS50931">
    <property type="entry name" value="HTH_LYSR"/>
    <property type="match status" value="1"/>
</dbReference>
<dbReference type="InterPro" id="IPR000847">
    <property type="entry name" value="LysR_HTH_N"/>
</dbReference>
<dbReference type="Pfam" id="PF03466">
    <property type="entry name" value="LysR_substrate"/>
    <property type="match status" value="1"/>
</dbReference>
<dbReference type="Proteomes" id="UP000198418">
    <property type="component" value="Unassembled WGS sequence"/>
</dbReference>
<keyword evidence="7" id="KW-1185">Reference proteome</keyword>
<gene>
    <name evidence="6" type="ORF">SAMN06265338_102563</name>
</gene>
<dbReference type="InterPro" id="IPR036390">
    <property type="entry name" value="WH_DNA-bd_sf"/>
</dbReference>
<dbReference type="RefSeq" id="WP_088520044.1">
    <property type="nucleotide sequence ID" value="NZ_FYDG01000002.1"/>
</dbReference>
<dbReference type="InterPro" id="IPR050176">
    <property type="entry name" value="LTTR"/>
</dbReference>
<dbReference type="Gene3D" id="3.40.190.290">
    <property type="match status" value="1"/>
</dbReference>
<dbReference type="GO" id="GO:0003700">
    <property type="term" value="F:DNA-binding transcription factor activity"/>
    <property type="evidence" value="ECO:0007669"/>
    <property type="project" value="InterPro"/>
</dbReference>
<keyword evidence="4" id="KW-0804">Transcription</keyword>
<dbReference type="EMBL" id="FYDG01000002">
    <property type="protein sequence ID" value="SNB66932.1"/>
    <property type="molecule type" value="Genomic_DNA"/>
</dbReference>
<dbReference type="Pfam" id="PF00126">
    <property type="entry name" value="HTH_1"/>
    <property type="match status" value="1"/>
</dbReference>
<keyword evidence="2" id="KW-0805">Transcription regulation</keyword>
<evidence type="ECO:0000256" key="4">
    <source>
        <dbReference type="ARBA" id="ARBA00023163"/>
    </source>
</evidence>
<evidence type="ECO:0000313" key="7">
    <source>
        <dbReference type="Proteomes" id="UP000198418"/>
    </source>
</evidence>
<feature type="domain" description="HTH lysR-type" evidence="5">
    <location>
        <begin position="3"/>
        <end position="60"/>
    </location>
</feature>
<protein>
    <submittedName>
        <fullName evidence="6">DNA-binding transcriptional regulator, LysR family</fullName>
    </submittedName>
</protein>
<name>A0A212R4H8_RHOAC</name>
<keyword evidence="3 6" id="KW-0238">DNA-binding</keyword>
<evidence type="ECO:0000313" key="6">
    <source>
        <dbReference type="EMBL" id="SNB66932.1"/>
    </source>
</evidence>
<evidence type="ECO:0000256" key="3">
    <source>
        <dbReference type="ARBA" id="ARBA00023125"/>
    </source>
</evidence>
<dbReference type="PANTHER" id="PTHR30579:SF3">
    <property type="entry name" value="TRANSCRIPTIONAL REGULATORY PROTEIN"/>
    <property type="match status" value="1"/>
</dbReference>
<comment type="similarity">
    <text evidence="1">Belongs to the LysR transcriptional regulatory family.</text>
</comment>
<evidence type="ECO:0000256" key="1">
    <source>
        <dbReference type="ARBA" id="ARBA00009437"/>
    </source>
</evidence>
<dbReference type="SUPFAM" id="SSF53850">
    <property type="entry name" value="Periplasmic binding protein-like II"/>
    <property type="match status" value="1"/>
</dbReference>
<dbReference type="OrthoDB" id="9787460at2"/>
<proteinExistence type="inferred from homology"/>
<reference evidence="7" key="1">
    <citation type="submission" date="2017-06" db="EMBL/GenBank/DDBJ databases">
        <authorList>
            <person name="Varghese N."/>
            <person name="Submissions S."/>
        </authorList>
    </citation>
    <scope>NUCLEOTIDE SEQUENCE [LARGE SCALE GENOMIC DNA]</scope>
    <source>
        <strain evidence="7">DSM 137</strain>
    </source>
</reference>
<organism evidence="6 7">
    <name type="scientific">Rhodoblastus acidophilus</name>
    <name type="common">Rhodopseudomonas acidophila</name>
    <dbReference type="NCBI Taxonomy" id="1074"/>
    <lineage>
        <taxon>Bacteria</taxon>
        <taxon>Pseudomonadati</taxon>
        <taxon>Pseudomonadota</taxon>
        <taxon>Alphaproteobacteria</taxon>
        <taxon>Hyphomicrobiales</taxon>
        <taxon>Rhodoblastaceae</taxon>
        <taxon>Rhodoblastus</taxon>
    </lineage>
</organism>
<evidence type="ECO:0000259" key="5">
    <source>
        <dbReference type="PROSITE" id="PS50931"/>
    </source>
</evidence>